<dbReference type="Pfam" id="PF05866">
    <property type="entry name" value="RusA"/>
    <property type="match status" value="1"/>
</dbReference>
<dbReference type="Gene3D" id="3.30.1330.70">
    <property type="entry name" value="Holliday junction resolvase RusA"/>
    <property type="match status" value="1"/>
</dbReference>
<gene>
    <name evidence="1" type="ORF">UFOVP415_18</name>
</gene>
<name>A0A6J5M5V9_9CAUD</name>
<dbReference type="InterPro" id="IPR036614">
    <property type="entry name" value="RusA-like_sf"/>
</dbReference>
<sequence>MTFQLIFSVEGDPVGKQRPRFARGRTYTPKKSVDYEAEIADKAMVAMGPCTPLETPVAVYIYINHAIPASYSKKRKEACLDRLERPKKPDLDNTAKSFLDAMNGIVYKDDVQVVSLHVTKRYDTIASVHVCVREELE</sequence>
<proteinExistence type="predicted"/>
<dbReference type="GO" id="GO:0006281">
    <property type="term" value="P:DNA repair"/>
    <property type="evidence" value="ECO:0007669"/>
    <property type="project" value="InterPro"/>
</dbReference>
<organism evidence="1">
    <name type="scientific">uncultured Caudovirales phage</name>
    <dbReference type="NCBI Taxonomy" id="2100421"/>
    <lineage>
        <taxon>Viruses</taxon>
        <taxon>Duplodnaviria</taxon>
        <taxon>Heunggongvirae</taxon>
        <taxon>Uroviricota</taxon>
        <taxon>Caudoviricetes</taxon>
        <taxon>Peduoviridae</taxon>
        <taxon>Maltschvirus</taxon>
        <taxon>Maltschvirus maltsch</taxon>
    </lineage>
</organism>
<reference evidence="1" key="1">
    <citation type="submission" date="2020-04" db="EMBL/GenBank/DDBJ databases">
        <authorList>
            <person name="Chiriac C."/>
            <person name="Salcher M."/>
            <person name="Ghai R."/>
            <person name="Kavagutti S V."/>
        </authorList>
    </citation>
    <scope>NUCLEOTIDE SEQUENCE</scope>
</reference>
<dbReference type="EMBL" id="LR796390">
    <property type="protein sequence ID" value="CAB4141552.1"/>
    <property type="molecule type" value="Genomic_DNA"/>
</dbReference>
<dbReference type="InterPro" id="IPR008822">
    <property type="entry name" value="Endonuclease_RusA-like"/>
</dbReference>
<protein>
    <submittedName>
        <fullName evidence="1">Rus Holliday junction resolvase</fullName>
    </submittedName>
</protein>
<dbReference type="GO" id="GO:0006310">
    <property type="term" value="P:DNA recombination"/>
    <property type="evidence" value="ECO:0007669"/>
    <property type="project" value="InterPro"/>
</dbReference>
<evidence type="ECO:0000313" key="1">
    <source>
        <dbReference type="EMBL" id="CAB4141552.1"/>
    </source>
</evidence>
<dbReference type="GO" id="GO:0000287">
    <property type="term" value="F:magnesium ion binding"/>
    <property type="evidence" value="ECO:0007669"/>
    <property type="project" value="InterPro"/>
</dbReference>
<dbReference type="SUPFAM" id="SSF103084">
    <property type="entry name" value="Holliday junction resolvase RusA"/>
    <property type="match status" value="1"/>
</dbReference>
<accession>A0A6J5M5V9</accession>